<feature type="transmembrane region" description="Helical" evidence="6">
    <location>
        <begin position="701"/>
        <end position="721"/>
    </location>
</feature>
<evidence type="ECO:0000256" key="5">
    <source>
        <dbReference type="SAM" id="MobiDB-lite"/>
    </source>
</evidence>
<gene>
    <name evidence="8" type="ORF">QYF49_22415</name>
</gene>
<dbReference type="EMBL" id="JAUHLN010000006">
    <property type="protein sequence ID" value="MDN4075719.1"/>
    <property type="molecule type" value="Genomic_DNA"/>
</dbReference>
<dbReference type="RefSeq" id="WP_290401823.1">
    <property type="nucleotide sequence ID" value="NZ_JAUHLN010000006.1"/>
</dbReference>
<dbReference type="InterPro" id="IPR023908">
    <property type="entry name" value="xxxLxxG_rpt"/>
</dbReference>
<dbReference type="InterPro" id="IPR051328">
    <property type="entry name" value="T7SS_ABC-Transporter"/>
</dbReference>
<comment type="caution">
    <text evidence="8">The sequence shown here is derived from an EMBL/GenBank/DDBJ whole genome shotgun (WGS) entry which is preliminary data.</text>
</comment>
<keyword evidence="4 6" id="KW-0472">Membrane</keyword>
<keyword evidence="3 6" id="KW-1133">Transmembrane helix</keyword>
<dbReference type="NCBIfam" id="TIGR03062">
    <property type="entry name" value="pip_yhgE_Cterm"/>
    <property type="match status" value="1"/>
</dbReference>
<dbReference type="NCBIfam" id="TIGR03061">
    <property type="entry name" value="pip_yhgE_Nterm"/>
    <property type="match status" value="1"/>
</dbReference>
<dbReference type="PANTHER" id="PTHR43077">
    <property type="entry name" value="TRANSPORT PERMEASE YVFS-RELATED"/>
    <property type="match status" value="1"/>
</dbReference>
<dbReference type="InterPro" id="IPR017501">
    <property type="entry name" value="Phage_infect_YhgE_C"/>
</dbReference>
<dbReference type="NCBIfam" id="TIGR03057">
    <property type="entry name" value="xxxLxxG_by_4"/>
    <property type="match status" value="2"/>
</dbReference>
<proteinExistence type="predicted"/>
<evidence type="ECO:0000256" key="3">
    <source>
        <dbReference type="ARBA" id="ARBA00022989"/>
    </source>
</evidence>
<protein>
    <submittedName>
        <fullName evidence="8">YhgE/Pip domain-containing protein</fullName>
    </submittedName>
</protein>
<name>A0ABT8ECT4_9BACL</name>
<keyword evidence="2 6" id="KW-0812">Transmembrane</keyword>
<evidence type="ECO:0000256" key="1">
    <source>
        <dbReference type="ARBA" id="ARBA00004141"/>
    </source>
</evidence>
<feature type="domain" description="ABC-2 type transporter transmembrane" evidence="7">
    <location>
        <begin position="560"/>
        <end position="777"/>
    </location>
</feature>
<dbReference type="Pfam" id="PF12698">
    <property type="entry name" value="ABC2_membrane_3"/>
    <property type="match status" value="2"/>
</dbReference>
<evidence type="ECO:0000259" key="7">
    <source>
        <dbReference type="Pfam" id="PF12698"/>
    </source>
</evidence>
<accession>A0ABT8ECT4</accession>
<feature type="transmembrane region" description="Helical" evidence="6">
    <location>
        <begin position="604"/>
        <end position="624"/>
    </location>
</feature>
<feature type="region of interest" description="Disordered" evidence="5">
    <location>
        <begin position="186"/>
        <end position="245"/>
    </location>
</feature>
<evidence type="ECO:0000313" key="9">
    <source>
        <dbReference type="Proteomes" id="UP001168694"/>
    </source>
</evidence>
<dbReference type="InterPro" id="IPR013525">
    <property type="entry name" value="ABC2_TM"/>
</dbReference>
<dbReference type="InterPro" id="IPR017500">
    <property type="entry name" value="Phage_infect_YhgE_N"/>
</dbReference>
<feature type="transmembrane region" description="Helical" evidence="6">
    <location>
        <begin position="644"/>
        <end position="663"/>
    </location>
</feature>
<sequence length="797" mass="84504">MIRKQFGAVLRNPKALIPIAAILFIPILYSGIYLWAFWDPYSHTDKLPVAVVNEDRGAKLEGERLQIGDDLVKELKDNQDFDWKFVNTAKAEKGLKNNQYYAVIEVPENFSEKAKTAMDPHPEKLQLKYKINSGYNYLASQIGKKGVEQLEHKLSNEISKTYTGLIFDKIGEMGVGYKKASDGAGKLAEGSSKASGGSHDLVKGTETFSNKTKDLHSGLGRLAGGSSKLSEGLKQSGDGAGQLYTGMKEKSPEIDQLSNGANSLEKGLNSLSGGLDQLDQKGSGIISGQQQLSKGVYDLKKGAADAYSGSAVLQNKGKDLEHGANDLKDGASRLSAGMTSLKDGADETAAGAKTLNEGLAALKAEMEQNPELPKAVILAKIAALEKGSKQVSGGTQEVADGAAPIKAGADDLSSGADKLSAGQEMFQKGVEVLHAGQKKLVDGTDQLASGSQKLLDGTKMFMSKMGEAKSGADQLADGSAKLSAGTAGLSQGWSGLVDNVGKLSEGQTKLAKGSLDLTNGLQSAREGSGKLSDGARQLNEGAGKLASGVDSLKSGNEKLAGELNSAADQAQKAKATDDEVNMISNPVNTLNASTVKDMTYGTGLAPYFLSLGLFVGALMLTIVFPLVEPAVKPNNAFSWFFSKYAFMAVTGIFQALIADLILLKGLDLEVQSTGRFVLFSIIISLAFMAIIQFLVTTMGNPGRYIVILMLIFQLTSSGGTFPTEMIPSSLQKVHFFMPMSYSIAGLRAVITTGDYSLMWKNAIVLGYFMVPMLAASLLFFTVKMKKFRNDEPSAGAI</sequence>
<evidence type="ECO:0000256" key="4">
    <source>
        <dbReference type="ARBA" id="ARBA00023136"/>
    </source>
</evidence>
<feature type="transmembrane region" description="Helical" evidence="6">
    <location>
        <begin position="675"/>
        <end position="695"/>
    </location>
</feature>
<dbReference type="PANTHER" id="PTHR43077:SF5">
    <property type="entry name" value="PHAGE INFECTION PROTEIN"/>
    <property type="match status" value="1"/>
</dbReference>
<comment type="subcellular location">
    <subcellularLocation>
        <location evidence="1">Membrane</location>
        <topology evidence="1">Multi-pass membrane protein</topology>
    </subcellularLocation>
</comment>
<feature type="transmembrane region" description="Helical" evidence="6">
    <location>
        <begin position="15"/>
        <end position="38"/>
    </location>
</feature>
<reference evidence="8" key="1">
    <citation type="submission" date="2023-06" db="EMBL/GenBank/DDBJ databases">
        <title>Draft Genome Sequences of Representative Paenibacillus Polymyxa, Bacillus cereus, Fictibacillus sp., and Brevibacillus agri Strains Isolated from Amazonian Dark Earth.</title>
        <authorList>
            <person name="Pellegrinetti T.A."/>
            <person name="Cunha I.C.M."/>
            <person name="Chaves M.G."/>
            <person name="Freitas A.S."/>
            <person name="Silva A.V.R."/>
            <person name="Tsai S.M."/>
            <person name="Mendes L.W."/>
        </authorList>
    </citation>
    <scope>NUCLEOTIDE SEQUENCE</scope>
    <source>
        <strain evidence="8">CENA-BCM004</strain>
    </source>
</reference>
<evidence type="ECO:0000256" key="6">
    <source>
        <dbReference type="SAM" id="Phobius"/>
    </source>
</evidence>
<evidence type="ECO:0000313" key="8">
    <source>
        <dbReference type="EMBL" id="MDN4075719.1"/>
    </source>
</evidence>
<organism evidence="8 9">
    <name type="scientific">Fictibacillus terranigra</name>
    <dbReference type="NCBI Taxonomy" id="3058424"/>
    <lineage>
        <taxon>Bacteria</taxon>
        <taxon>Bacillati</taxon>
        <taxon>Bacillota</taxon>
        <taxon>Bacilli</taxon>
        <taxon>Bacillales</taxon>
        <taxon>Fictibacillaceae</taxon>
        <taxon>Fictibacillus</taxon>
    </lineage>
</organism>
<feature type="domain" description="ABC-2 type transporter transmembrane" evidence="7">
    <location>
        <begin position="22"/>
        <end position="162"/>
    </location>
</feature>
<dbReference type="Proteomes" id="UP001168694">
    <property type="component" value="Unassembled WGS sequence"/>
</dbReference>
<dbReference type="Gene3D" id="3.40.1710.10">
    <property type="entry name" value="abc type-2 transporter like domain"/>
    <property type="match status" value="1"/>
</dbReference>
<feature type="transmembrane region" description="Helical" evidence="6">
    <location>
        <begin position="762"/>
        <end position="782"/>
    </location>
</feature>
<evidence type="ECO:0000256" key="2">
    <source>
        <dbReference type="ARBA" id="ARBA00022692"/>
    </source>
</evidence>
<keyword evidence="9" id="KW-1185">Reference proteome</keyword>